<dbReference type="Gene3D" id="3.40.630.30">
    <property type="match status" value="1"/>
</dbReference>
<dbReference type="AlphaFoldDB" id="A0AAE6JBC0"/>
<keyword evidence="5" id="KW-1185">Reference proteome</keyword>
<dbReference type="EMBL" id="CP071880">
    <property type="protein sequence ID" value="QTE48683.1"/>
    <property type="molecule type" value="Genomic_DNA"/>
</dbReference>
<reference evidence="2 4" key="1">
    <citation type="submission" date="2019-08" db="EMBL/GenBank/DDBJ databases">
        <title>Comparative genome analysis confer to the adaptation heavy metal polluted environment.</title>
        <authorList>
            <person name="Li Y."/>
        </authorList>
    </citation>
    <scope>NUCLEOTIDE SEQUENCE [LARGE SCALE GENOMIC DNA]</scope>
    <source>
        <strain evidence="2 4">P2</strain>
    </source>
</reference>
<evidence type="ECO:0000313" key="3">
    <source>
        <dbReference type="EMBL" id="QTE48683.1"/>
    </source>
</evidence>
<dbReference type="SUPFAM" id="SSF55729">
    <property type="entry name" value="Acyl-CoA N-acyltransferases (Nat)"/>
    <property type="match status" value="1"/>
</dbReference>
<feature type="domain" description="N-acetyltransferase" evidence="1">
    <location>
        <begin position="19"/>
        <end position="151"/>
    </location>
</feature>
<dbReference type="CDD" id="cd04301">
    <property type="entry name" value="NAT_SF"/>
    <property type="match status" value="1"/>
</dbReference>
<evidence type="ECO:0000313" key="2">
    <source>
        <dbReference type="EMBL" id="QEM02574.1"/>
    </source>
</evidence>
<dbReference type="InterPro" id="IPR016181">
    <property type="entry name" value="Acyl_CoA_acyltransferase"/>
</dbReference>
<dbReference type="EMBL" id="CP043451">
    <property type="protein sequence ID" value="QEM02574.1"/>
    <property type="molecule type" value="Genomic_DNA"/>
</dbReference>
<reference evidence="3 5" key="2">
    <citation type="submission" date="2021-03" db="EMBL/GenBank/DDBJ databases">
        <title>Mucilaginibacter strains isolated from gold and copper mining confer multi heavy-metal resistance.</title>
        <authorList>
            <person name="Li Y."/>
        </authorList>
    </citation>
    <scope>NUCLEOTIDE SEQUENCE [LARGE SCALE GENOMIC DNA]</scope>
    <source>
        <strain evidence="3 5">P2-4</strain>
    </source>
</reference>
<dbReference type="GO" id="GO:0016747">
    <property type="term" value="F:acyltransferase activity, transferring groups other than amino-acyl groups"/>
    <property type="evidence" value="ECO:0007669"/>
    <property type="project" value="InterPro"/>
</dbReference>
<evidence type="ECO:0000313" key="5">
    <source>
        <dbReference type="Proteomes" id="UP000663940"/>
    </source>
</evidence>
<proteinExistence type="predicted"/>
<organism evidence="2 4">
    <name type="scientific">Mucilaginibacter rubeus</name>
    <dbReference type="NCBI Taxonomy" id="2027860"/>
    <lineage>
        <taxon>Bacteria</taxon>
        <taxon>Pseudomonadati</taxon>
        <taxon>Bacteroidota</taxon>
        <taxon>Sphingobacteriia</taxon>
        <taxon>Sphingobacteriales</taxon>
        <taxon>Sphingobacteriaceae</taxon>
        <taxon>Mucilaginibacter</taxon>
    </lineage>
</organism>
<dbReference type="PROSITE" id="PS51186">
    <property type="entry name" value="GNAT"/>
    <property type="match status" value="1"/>
</dbReference>
<dbReference type="RefSeq" id="WP_112654471.1">
    <property type="nucleotide sequence ID" value="NZ_CP043451.1"/>
</dbReference>
<dbReference type="InterPro" id="IPR000182">
    <property type="entry name" value="GNAT_dom"/>
</dbReference>
<dbReference type="Pfam" id="PF00583">
    <property type="entry name" value="Acetyltransf_1"/>
    <property type="match status" value="1"/>
</dbReference>
<accession>A0AAE6JBC0</accession>
<dbReference type="Proteomes" id="UP000250557">
    <property type="component" value="Chromosome"/>
</dbReference>
<name>A0AAE6JBC0_9SPHI</name>
<dbReference type="Proteomes" id="UP000663940">
    <property type="component" value="Chromosome"/>
</dbReference>
<sequence length="151" mass="17682">MTLLTKDTQIIVVNDDNFKLVRELLAPSIKEGYAFVQKTMEEWENGASRFNRPGEQLYGLLRAGQLTGIGGLSYDPYIENPNVGRVRHLYIRQEHRRKGYGRILMENIIHHARQHFITLRLFTDNPDAYLFYETLGFMRTNSYKVSHILHL</sequence>
<gene>
    <name evidence="2" type="ORF">DIU31_003230</name>
    <name evidence="3" type="ORF">J3L21_24520</name>
</gene>
<evidence type="ECO:0000259" key="1">
    <source>
        <dbReference type="PROSITE" id="PS51186"/>
    </source>
</evidence>
<evidence type="ECO:0000313" key="4">
    <source>
        <dbReference type="Proteomes" id="UP000250557"/>
    </source>
</evidence>
<protein>
    <submittedName>
        <fullName evidence="2">GNAT family N-acetyltransferase</fullName>
    </submittedName>
</protein>